<dbReference type="InterPro" id="IPR025512">
    <property type="entry name" value="DUF4399"/>
</dbReference>
<reference evidence="4" key="1">
    <citation type="submission" date="2016-10" db="EMBL/GenBank/DDBJ databases">
        <authorList>
            <person name="Varghese N."/>
            <person name="Submissions S."/>
        </authorList>
    </citation>
    <scope>NUCLEOTIDE SEQUENCE [LARGE SCALE GENOMIC DNA]</scope>
    <source>
        <strain evidence="4">DSM 14807</strain>
    </source>
</reference>
<protein>
    <recommendedName>
        <fullName evidence="2">DUF4399 domain-containing protein</fullName>
    </recommendedName>
</protein>
<evidence type="ECO:0000313" key="3">
    <source>
        <dbReference type="EMBL" id="SFV31828.1"/>
    </source>
</evidence>
<feature type="signal peptide" evidence="1">
    <location>
        <begin position="1"/>
        <end position="26"/>
    </location>
</feature>
<name>A0A1I7NB01_9BACT</name>
<organism evidence="3 4">
    <name type="scientific">Thermoflavifilum thermophilum</name>
    <dbReference type="NCBI Taxonomy" id="1393122"/>
    <lineage>
        <taxon>Bacteria</taxon>
        <taxon>Pseudomonadati</taxon>
        <taxon>Bacteroidota</taxon>
        <taxon>Chitinophagia</taxon>
        <taxon>Chitinophagales</taxon>
        <taxon>Chitinophagaceae</taxon>
        <taxon>Thermoflavifilum</taxon>
    </lineage>
</organism>
<dbReference type="AlphaFoldDB" id="A0A1I7NB01"/>
<dbReference type="Pfam" id="PF14347">
    <property type="entry name" value="DUF4399"/>
    <property type="match status" value="1"/>
</dbReference>
<keyword evidence="1" id="KW-0732">Signal</keyword>
<evidence type="ECO:0000256" key="1">
    <source>
        <dbReference type="SAM" id="SignalP"/>
    </source>
</evidence>
<evidence type="ECO:0000259" key="2">
    <source>
        <dbReference type="Pfam" id="PF14347"/>
    </source>
</evidence>
<dbReference type="STRING" id="1393122.SAMN05660895_1187"/>
<evidence type="ECO:0000313" key="4">
    <source>
        <dbReference type="Proteomes" id="UP000199537"/>
    </source>
</evidence>
<accession>A0A1I7NB01</accession>
<dbReference type="PROSITE" id="PS51257">
    <property type="entry name" value="PROKAR_LIPOPROTEIN"/>
    <property type="match status" value="1"/>
</dbReference>
<dbReference type="EMBL" id="FPCJ01000001">
    <property type="protein sequence ID" value="SFV31828.1"/>
    <property type="molecule type" value="Genomic_DNA"/>
</dbReference>
<dbReference type="RefSeq" id="WP_222842575.1">
    <property type="nucleotide sequence ID" value="NZ_FPCJ01000001.1"/>
</dbReference>
<feature type="chain" id="PRO_5011654005" description="DUF4399 domain-containing protein" evidence="1">
    <location>
        <begin position="27"/>
        <end position="161"/>
    </location>
</feature>
<keyword evidence="4" id="KW-1185">Reference proteome</keyword>
<proteinExistence type="predicted"/>
<feature type="domain" description="DUF4399" evidence="2">
    <location>
        <begin position="70"/>
        <end position="160"/>
    </location>
</feature>
<dbReference type="Proteomes" id="UP000199537">
    <property type="component" value="Unassembled WGS sequence"/>
</dbReference>
<gene>
    <name evidence="3" type="ORF">SAMN05660895_1187</name>
</gene>
<sequence>MKRFYLLCGLSLLLGFVACHHGTRQAQSTEDTAQAPEQPAVQAMPAVPAGAKVFFKNLKNGQVVQNPVRVEMGVEGMRVDSAGLVREGSGHHHILIDDGDSIPAGEVIPKDSTHLHFGNAQTEAELQLPPGTHKLTLQFADGMHRSYGQQMAATVTIQVKK</sequence>